<name>A0ABR0K2H7_9EURO</name>
<organism evidence="2 3">
    <name type="scientific">Lithohypha guttulata</name>
    <dbReference type="NCBI Taxonomy" id="1690604"/>
    <lineage>
        <taxon>Eukaryota</taxon>
        <taxon>Fungi</taxon>
        <taxon>Dikarya</taxon>
        <taxon>Ascomycota</taxon>
        <taxon>Pezizomycotina</taxon>
        <taxon>Eurotiomycetes</taxon>
        <taxon>Chaetothyriomycetidae</taxon>
        <taxon>Chaetothyriales</taxon>
        <taxon>Trichomeriaceae</taxon>
        <taxon>Lithohypha</taxon>
    </lineage>
</organism>
<feature type="compositionally biased region" description="Low complexity" evidence="1">
    <location>
        <begin position="74"/>
        <end position="118"/>
    </location>
</feature>
<evidence type="ECO:0000313" key="2">
    <source>
        <dbReference type="EMBL" id="KAK5084106.1"/>
    </source>
</evidence>
<keyword evidence="3" id="KW-1185">Reference proteome</keyword>
<comment type="caution">
    <text evidence="2">The sequence shown here is derived from an EMBL/GenBank/DDBJ whole genome shotgun (WGS) entry which is preliminary data.</text>
</comment>
<dbReference type="Proteomes" id="UP001345013">
    <property type="component" value="Unassembled WGS sequence"/>
</dbReference>
<feature type="region of interest" description="Disordered" evidence="1">
    <location>
        <begin position="1"/>
        <end position="128"/>
    </location>
</feature>
<feature type="compositionally biased region" description="Basic and acidic residues" evidence="1">
    <location>
        <begin position="57"/>
        <end position="72"/>
    </location>
</feature>
<feature type="compositionally biased region" description="Polar residues" evidence="1">
    <location>
        <begin position="37"/>
        <end position="51"/>
    </location>
</feature>
<evidence type="ECO:0000313" key="3">
    <source>
        <dbReference type="Proteomes" id="UP001345013"/>
    </source>
</evidence>
<sequence>MSSSSASIGEQIKSGVKGIRGAGDAIRGTAMAETDKATNTQSAETIKNENIANKGLGDMKRADQQIGHDHGAKNTSTVPTTTTTGPANTATATSSGAHAIAPGSVGSSGSTTRGAAGVQEEPGVRQTY</sequence>
<dbReference type="EMBL" id="JAVRRG010000115">
    <property type="protein sequence ID" value="KAK5084106.1"/>
    <property type="molecule type" value="Genomic_DNA"/>
</dbReference>
<accession>A0ABR0K2H7</accession>
<gene>
    <name evidence="2" type="ORF">LTR24_007530</name>
</gene>
<proteinExistence type="predicted"/>
<reference evidence="2 3" key="1">
    <citation type="submission" date="2023-08" db="EMBL/GenBank/DDBJ databases">
        <title>Black Yeasts Isolated from many extreme environments.</title>
        <authorList>
            <person name="Coleine C."/>
            <person name="Stajich J.E."/>
            <person name="Selbmann L."/>
        </authorList>
    </citation>
    <scope>NUCLEOTIDE SEQUENCE [LARGE SCALE GENOMIC DNA]</scope>
    <source>
        <strain evidence="2 3">CCFEE 5885</strain>
    </source>
</reference>
<protein>
    <submittedName>
        <fullName evidence="2">Uncharacterized protein</fullName>
    </submittedName>
</protein>
<evidence type="ECO:0000256" key="1">
    <source>
        <dbReference type="SAM" id="MobiDB-lite"/>
    </source>
</evidence>